<dbReference type="Gene3D" id="3.40.50.850">
    <property type="entry name" value="Isochorismatase-like"/>
    <property type="match status" value="1"/>
</dbReference>
<dbReference type="GO" id="GO:0016829">
    <property type="term" value="F:lyase activity"/>
    <property type="evidence" value="ECO:0007669"/>
    <property type="project" value="UniProtKB-KW"/>
</dbReference>
<gene>
    <name evidence="2" type="primary">ycaC</name>
    <name evidence="2" type="ORF">NRB20_35330</name>
</gene>
<dbReference type="PANTHER" id="PTHR43559">
    <property type="entry name" value="HYDROLASE YCAC-RELATED"/>
    <property type="match status" value="1"/>
</dbReference>
<keyword evidence="3" id="KW-1185">Reference proteome</keyword>
<dbReference type="Pfam" id="PF00857">
    <property type="entry name" value="Isochorismatase"/>
    <property type="match status" value="1"/>
</dbReference>
<dbReference type="SUPFAM" id="SSF52499">
    <property type="entry name" value="Isochorismatase-like hydrolases"/>
    <property type="match status" value="1"/>
</dbReference>
<sequence length="199" mass="20651">MLNDIDVKEVVLVLMASEVQLLFADLQESIVPLGRTRSESGVRAAARVLAQVADLLELPATVSIAPRPEGPDPIVELSGLRPVGGVQVRTGAGCLDHVGTRDALLSTGRPTVLICGVLTELVVQLTALDLIEAGMRVYVALDACAGLSDSTELAALRRIESAGGYVGCVPNLAADMVRDFTTPTGARVIGALHGLFSAA</sequence>
<evidence type="ECO:0000313" key="3">
    <source>
        <dbReference type="Proteomes" id="UP000438448"/>
    </source>
</evidence>
<dbReference type="EC" id="4.-.-.-" evidence="2"/>
<accession>A0A7K0D3Y0</accession>
<dbReference type="InterPro" id="IPR000868">
    <property type="entry name" value="Isochorismatase-like_dom"/>
</dbReference>
<keyword evidence="2" id="KW-0378">Hydrolase</keyword>
<dbReference type="AlphaFoldDB" id="A0A7K0D3Y0"/>
<keyword evidence="2" id="KW-0456">Lyase</keyword>
<name>A0A7K0D3Y0_9NOCA</name>
<dbReference type="PANTHER" id="PTHR43559:SF3">
    <property type="entry name" value="HYDROLASE YCAC-RELATED"/>
    <property type="match status" value="1"/>
</dbReference>
<evidence type="ECO:0000259" key="1">
    <source>
        <dbReference type="Pfam" id="PF00857"/>
    </source>
</evidence>
<feature type="domain" description="Isochorismatase-like" evidence="1">
    <location>
        <begin position="89"/>
        <end position="167"/>
    </location>
</feature>
<dbReference type="Proteomes" id="UP000438448">
    <property type="component" value="Unassembled WGS sequence"/>
</dbReference>
<dbReference type="EMBL" id="WEGK01000007">
    <property type="protein sequence ID" value="MQY20428.1"/>
    <property type="molecule type" value="Genomic_DNA"/>
</dbReference>
<dbReference type="GO" id="GO:0016787">
    <property type="term" value="F:hydrolase activity"/>
    <property type="evidence" value="ECO:0007669"/>
    <property type="project" value="UniProtKB-KW"/>
</dbReference>
<dbReference type="InterPro" id="IPR053152">
    <property type="entry name" value="Hydrolase_YcaC-like"/>
</dbReference>
<reference evidence="2 3" key="1">
    <citation type="submission" date="2019-10" db="EMBL/GenBank/DDBJ databases">
        <title>Nocardia macrotermitis sp. nov. and Nocardia aurantia sp. nov., isolated from the gut of fungus growing-termite Macrotermes natalensis.</title>
        <authorList>
            <person name="Benndorf R."/>
            <person name="Schwitalla J."/>
            <person name="Martin K."/>
            <person name="De Beer W."/>
            <person name="Kaster A.-K."/>
            <person name="Vollmers J."/>
            <person name="Poulsen M."/>
            <person name="Beemelmanns C."/>
        </authorList>
    </citation>
    <scope>NUCLEOTIDE SEQUENCE [LARGE SCALE GENOMIC DNA]</scope>
    <source>
        <strain evidence="2 3">RB20</strain>
    </source>
</reference>
<organism evidence="2 3">
    <name type="scientific">Nocardia macrotermitis</name>
    <dbReference type="NCBI Taxonomy" id="2585198"/>
    <lineage>
        <taxon>Bacteria</taxon>
        <taxon>Bacillati</taxon>
        <taxon>Actinomycetota</taxon>
        <taxon>Actinomycetes</taxon>
        <taxon>Mycobacteriales</taxon>
        <taxon>Nocardiaceae</taxon>
        <taxon>Nocardia</taxon>
    </lineage>
</organism>
<proteinExistence type="predicted"/>
<evidence type="ECO:0000313" key="2">
    <source>
        <dbReference type="EMBL" id="MQY20428.1"/>
    </source>
</evidence>
<dbReference type="InterPro" id="IPR036380">
    <property type="entry name" value="Isochorismatase-like_sf"/>
</dbReference>
<protein>
    <submittedName>
        <fullName evidence="2">Putative hydrolase YcaC</fullName>
        <ecNumber evidence="2">4.-.-.-</ecNumber>
    </submittedName>
</protein>
<comment type="caution">
    <text evidence="2">The sequence shown here is derived from an EMBL/GenBank/DDBJ whole genome shotgun (WGS) entry which is preliminary data.</text>
</comment>